<organism evidence="3">
    <name type="scientific">Micromonas pusilla</name>
    <name type="common">Picoplanktonic green alga</name>
    <name type="synonym">Chromulina pusilla</name>
    <dbReference type="NCBI Taxonomy" id="38833"/>
    <lineage>
        <taxon>Eukaryota</taxon>
        <taxon>Viridiplantae</taxon>
        <taxon>Chlorophyta</taxon>
        <taxon>Mamiellophyceae</taxon>
        <taxon>Mamiellales</taxon>
        <taxon>Mamiellaceae</taxon>
        <taxon>Micromonas</taxon>
    </lineage>
</organism>
<reference evidence="3" key="1">
    <citation type="submission" date="2021-01" db="EMBL/GenBank/DDBJ databases">
        <authorList>
            <person name="Corre E."/>
            <person name="Pelletier E."/>
            <person name="Niang G."/>
            <person name="Scheremetjew M."/>
            <person name="Finn R."/>
            <person name="Kale V."/>
            <person name="Holt S."/>
            <person name="Cochrane G."/>
            <person name="Meng A."/>
            <person name="Brown T."/>
            <person name="Cohen L."/>
        </authorList>
    </citation>
    <scope>NUCLEOTIDE SEQUENCE</scope>
    <source>
        <strain evidence="3">CCAC1681</strain>
    </source>
</reference>
<dbReference type="PROSITE" id="PS51352">
    <property type="entry name" value="THIOREDOXIN_2"/>
    <property type="match status" value="1"/>
</dbReference>
<feature type="domain" description="Thioredoxin" evidence="2">
    <location>
        <begin position="7"/>
        <end position="162"/>
    </location>
</feature>
<dbReference type="AlphaFoldDB" id="A0A7S0GXT3"/>
<feature type="region of interest" description="Disordered" evidence="1">
    <location>
        <begin position="177"/>
        <end position="202"/>
    </location>
</feature>
<name>A0A7S0GXT3_MICPS</name>
<dbReference type="InterPro" id="IPR050620">
    <property type="entry name" value="Thioredoxin_H-type-like"/>
</dbReference>
<sequence length="202" mass="22676">MAVRRRAGSARKMMAFSRIVTCHTEEEYAKVFRKAGEKDLVLVEFVAGWSTSSKNMAPYLNTLAKSPEYKKVHFVRVDMEALRSVAEKANVKALPTYQLYRNGEKLEEMSGAMPAKLVAMLKTHHVKDKKAGTGKLIGLVAGLLLGIFGLLKLKDQIEEWEAEEEERAAIAEAEEEARRLAEEEAKERARQARARAQQATKV</sequence>
<dbReference type="SUPFAM" id="SSF52833">
    <property type="entry name" value="Thioredoxin-like"/>
    <property type="match status" value="1"/>
</dbReference>
<dbReference type="Gene3D" id="3.40.30.10">
    <property type="entry name" value="Glutaredoxin"/>
    <property type="match status" value="1"/>
</dbReference>
<accession>A0A7S0GXT3</accession>
<dbReference type="InterPro" id="IPR013766">
    <property type="entry name" value="Thioredoxin_domain"/>
</dbReference>
<dbReference type="EMBL" id="HBEN01009615">
    <property type="protein sequence ID" value="CAD8443533.1"/>
    <property type="molecule type" value="Transcribed_RNA"/>
</dbReference>
<evidence type="ECO:0000256" key="1">
    <source>
        <dbReference type="SAM" id="MobiDB-lite"/>
    </source>
</evidence>
<dbReference type="PANTHER" id="PTHR10438">
    <property type="entry name" value="THIOREDOXIN"/>
    <property type="match status" value="1"/>
</dbReference>
<proteinExistence type="predicted"/>
<dbReference type="InterPro" id="IPR036249">
    <property type="entry name" value="Thioredoxin-like_sf"/>
</dbReference>
<dbReference type="CDD" id="cd02947">
    <property type="entry name" value="TRX_family"/>
    <property type="match status" value="1"/>
</dbReference>
<gene>
    <name evidence="3" type="ORF">MSP1401_LOCUS7968</name>
</gene>
<protein>
    <recommendedName>
        <fullName evidence="2">Thioredoxin domain-containing protein</fullName>
    </recommendedName>
</protein>
<dbReference type="Pfam" id="PF00085">
    <property type="entry name" value="Thioredoxin"/>
    <property type="match status" value="1"/>
</dbReference>
<dbReference type="PANTHER" id="PTHR10438:SF468">
    <property type="entry name" value="THIOREDOXIN-1-RELATED"/>
    <property type="match status" value="1"/>
</dbReference>
<evidence type="ECO:0000313" key="3">
    <source>
        <dbReference type="EMBL" id="CAD8443533.1"/>
    </source>
</evidence>
<evidence type="ECO:0000259" key="2">
    <source>
        <dbReference type="PROSITE" id="PS51352"/>
    </source>
</evidence>
<feature type="compositionally biased region" description="Basic and acidic residues" evidence="1">
    <location>
        <begin position="177"/>
        <end position="190"/>
    </location>
</feature>